<gene>
    <name evidence="6" type="ORF">OE105_06670</name>
</gene>
<keyword evidence="3" id="KW-0975">Bacterial flagellum</keyword>
<dbReference type="AlphaFoldDB" id="A0A9E8M2C6"/>
<dbReference type="KEGG" id="fhl:OE105_06670"/>
<keyword evidence="1" id="KW-0973">c-di-GMP</keyword>
<dbReference type="Gene3D" id="2.30.110.10">
    <property type="entry name" value="Electron Transport, Fmn-binding Protein, Chain A"/>
    <property type="match status" value="1"/>
</dbReference>
<evidence type="ECO:0000256" key="2">
    <source>
        <dbReference type="ARBA" id="ARBA00022741"/>
    </source>
</evidence>
<reference evidence="6" key="1">
    <citation type="submission" date="2022-09" db="EMBL/GenBank/DDBJ databases">
        <title>Complete Genomes of Fervidibacillus albus and Fervidibacillus halotolerans isolated from tidal flat sediments.</title>
        <authorList>
            <person name="Kwon K.K."/>
            <person name="Yang S.-H."/>
            <person name="Park M.J."/>
            <person name="Oh H.-M."/>
        </authorList>
    </citation>
    <scope>NUCLEOTIDE SEQUENCE</scope>
    <source>
        <strain evidence="6">MEBiC13594</strain>
    </source>
</reference>
<evidence type="ECO:0000259" key="4">
    <source>
        <dbReference type="Pfam" id="PF07238"/>
    </source>
</evidence>
<organism evidence="6 7">
    <name type="scientific">Fervidibacillus halotolerans</name>
    <dbReference type="NCBI Taxonomy" id="2980027"/>
    <lineage>
        <taxon>Bacteria</taxon>
        <taxon>Bacillati</taxon>
        <taxon>Bacillota</taxon>
        <taxon>Bacilli</taxon>
        <taxon>Bacillales</taxon>
        <taxon>Bacillaceae</taxon>
        <taxon>Fervidibacillus</taxon>
    </lineage>
</organism>
<protein>
    <submittedName>
        <fullName evidence="6">Flagellar brake domain-containing protein</fullName>
    </submittedName>
</protein>
<keyword evidence="7" id="KW-1185">Reference proteome</keyword>
<keyword evidence="2" id="KW-0547">Nucleotide-binding</keyword>
<feature type="domain" description="PilZ" evidence="4">
    <location>
        <begin position="98"/>
        <end position="207"/>
    </location>
</feature>
<keyword evidence="6" id="KW-0966">Cell projection</keyword>
<dbReference type="EMBL" id="CP106877">
    <property type="protein sequence ID" value="WAA13777.1"/>
    <property type="molecule type" value="Genomic_DNA"/>
</dbReference>
<dbReference type="InterPro" id="IPR009875">
    <property type="entry name" value="PilZ_domain"/>
</dbReference>
<evidence type="ECO:0000259" key="5">
    <source>
        <dbReference type="Pfam" id="PF12945"/>
    </source>
</evidence>
<keyword evidence="6" id="KW-0969">Cilium</keyword>
<accession>A0A9E8M2C6</accession>
<name>A0A9E8M2C6_9BACI</name>
<dbReference type="GO" id="GO:0035438">
    <property type="term" value="F:cyclic-di-GMP binding"/>
    <property type="evidence" value="ECO:0007669"/>
    <property type="project" value="InterPro"/>
</dbReference>
<evidence type="ECO:0000256" key="3">
    <source>
        <dbReference type="ARBA" id="ARBA00023143"/>
    </source>
</evidence>
<keyword evidence="6" id="KW-0282">Flagellum</keyword>
<dbReference type="Gene3D" id="2.40.10.220">
    <property type="entry name" value="predicted glycosyltransferase like domains"/>
    <property type="match status" value="1"/>
</dbReference>
<dbReference type="SUPFAM" id="SSF141371">
    <property type="entry name" value="PilZ domain-like"/>
    <property type="match status" value="2"/>
</dbReference>
<dbReference type="Proteomes" id="UP001164726">
    <property type="component" value="Chromosome"/>
</dbReference>
<evidence type="ECO:0000313" key="6">
    <source>
        <dbReference type="EMBL" id="WAA13777.1"/>
    </source>
</evidence>
<evidence type="ECO:0000256" key="1">
    <source>
        <dbReference type="ARBA" id="ARBA00022636"/>
    </source>
</evidence>
<dbReference type="Pfam" id="PF07238">
    <property type="entry name" value="PilZ"/>
    <property type="match status" value="1"/>
</dbReference>
<evidence type="ECO:0000313" key="7">
    <source>
        <dbReference type="Proteomes" id="UP001164726"/>
    </source>
</evidence>
<dbReference type="Pfam" id="PF12945">
    <property type="entry name" value="PilZNR"/>
    <property type="match status" value="1"/>
</dbReference>
<dbReference type="InterPro" id="IPR012349">
    <property type="entry name" value="Split_barrel_FMN-bd"/>
</dbReference>
<dbReference type="RefSeq" id="WP_275421985.1">
    <property type="nucleotide sequence ID" value="NZ_CP106877.1"/>
</dbReference>
<feature type="domain" description="Type III secretion system flagellar brake protein YcgR PilZN" evidence="5">
    <location>
        <begin position="4"/>
        <end position="89"/>
    </location>
</feature>
<sequence>MIKAGQQVTIELKQLDQYEKYTSKIMDIKDQSFLMEYPVHPETNKSIFIRNGETLRLSFVNDQKEIYEFLSMVIGRVKNPIPLLQLTLPPREEFRKIQRREFVRVHRAVDVSVHSIHKEFQPFQTVTEDISAGGASLLVPKSIDINIGQKIIVWFVLPRLNGEYHYLKLSSKVIRTGDWNEKRNVISVQFLDKTIQEEQQLLQFCYESQVIKKQKETGIL</sequence>
<proteinExistence type="predicted"/>
<dbReference type="InterPro" id="IPR009926">
    <property type="entry name" value="T3SS_YcgR_PilZN"/>
</dbReference>